<dbReference type="eggNOG" id="COG1652">
    <property type="taxonomic scope" value="Bacteria"/>
</dbReference>
<organism evidence="3 4">
    <name type="scientific">Alteromonas australica</name>
    <dbReference type="NCBI Taxonomy" id="589873"/>
    <lineage>
        <taxon>Bacteria</taxon>
        <taxon>Pseudomonadati</taxon>
        <taxon>Pseudomonadota</taxon>
        <taxon>Gammaproteobacteria</taxon>
        <taxon>Alteromonadales</taxon>
        <taxon>Alteromonadaceae</taxon>
        <taxon>Alteromonas/Salinimonas group</taxon>
        <taxon>Alteromonas</taxon>
    </lineage>
</organism>
<dbReference type="KEGG" id="aal:EP13_00105"/>
<keyword evidence="1" id="KW-0732">Signal</keyword>
<dbReference type="CDD" id="cd00118">
    <property type="entry name" value="LysM"/>
    <property type="match status" value="1"/>
</dbReference>
<dbReference type="InterPro" id="IPR036779">
    <property type="entry name" value="LysM_dom_sf"/>
</dbReference>
<gene>
    <name evidence="3" type="ORF">EP13_00105</name>
</gene>
<dbReference type="PATRIC" id="fig|589873.4.peg.25"/>
<dbReference type="EMBL" id="CP008849">
    <property type="protein sequence ID" value="AIF97221.1"/>
    <property type="molecule type" value="Genomic_DNA"/>
</dbReference>
<accession>A0A075NUM3</accession>
<dbReference type="SMART" id="SM00257">
    <property type="entry name" value="LysM"/>
    <property type="match status" value="1"/>
</dbReference>
<dbReference type="KEGG" id="aaus:EP12_00105"/>
<dbReference type="SUPFAM" id="SSF54106">
    <property type="entry name" value="LysM domain"/>
    <property type="match status" value="1"/>
</dbReference>
<feature type="chain" id="PRO_5009743135" evidence="1">
    <location>
        <begin position="29"/>
        <end position="358"/>
    </location>
</feature>
<protein>
    <submittedName>
        <fullName evidence="3">Peptidoglycan-binding protein</fullName>
    </submittedName>
</protein>
<dbReference type="PROSITE" id="PS51782">
    <property type="entry name" value="LYSM"/>
    <property type="match status" value="1"/>
</dbReference>
<dbReference type="InterPro" id="IPR018392">
    <property type="entry name" value="LysM"/>
</dbReference>
<dbReference type="Pfam" id="PF01476">
    <property type="entry name" value="LysM"/>
    <property type="match status" value="1"/>
</dbReference>
<name>A0A075NUM3_9ALTE</name>
<reference evidence="3 4" key="1">
    <citation type="submission" date="2014-06" db="EMBL/GenBank/DDBJ databases">
        <title>Genomes of Alteromonas australica, a world apart.</title>
        <authorList>
            <person name="Gonzaga A."/>
            <person name="Lopez-Perez M."/>
            <person name="Rodriguez-Valera F."/>
        </authorList>
    </citation>
    <scope>NUCLEOTIDE SEQUENCE [LARGE SCALE GENOMIC DNA]</scope>
    <source>
        <strain evidence="3 4">H 17</strain>
    </source>
</reference>
<evidence type="ECO:0000313" key="4">
    <source>
        <dbReference type="Proteomes" id="UP000056090"/>
    </source>
</evidence>
<dbReference type="AlphaFoldDB" id="A0A075NUM3"/>
<evidence type="ECO:0000313" key="3">
    <source>
        <dbReference type="EMBL" id="AIF97221.1"/>
    </source>
</evidence>
<dbReference type="OrthoDB" id="9765158at2"/>
<sequence>MFNLKKRLQQATLGILVFMMLISVPASARQVKTDAPQTYTVKKGDTLWDIASVFLDEPWVWPELWRTNTQIQNPHLIYPGDVINLAFFNGQPVMSLKRDKPVIVLSPASRRSAKAVPIDILPASAIQPYIHHHHLVNEDTYQTLPYVLGNHHGNVRFVDDNLILSSLTNGTEDQLQVVRKQSTIYAPDGEVLGVQLTHIANTTRFSSAQDGVDVLRMTQSFQEAKRGDKLIPYTPDRMPDLHLQAAKQQQGVIVGDLHDHNLLGKYDVVIVNLGNADVAPGMVMGVYTAGPDIIDGKRPQYIDEPGGTDGLNLFSKKLAQPALKVGEIIIFKTFNKASYGLISRASEGITKGFIVAKP</sequence>
<dbReference type="Proteomes" id="UP000056090">
    <property type="component" value="Chromosome"/>
</dbReference>
<evidence type="ECO:0000259" key="2">
    <source>
        <dbReference type="PROSITE" id="PS51782"/>
    </source>
</evidence>
<dbReference type="PANTHER" id="PTHR34700">
    <property type="entry name" value="POTASSIUM BINDING PROTEIN KBP"/>
    <property type="match status" value="1"/>
</dbReference>
<feature type="domain" description="LysM" evidence="2">
    <location>
        <begin position="37"/>
        <end position="85"/>
    </location>
</feature>
<feature type="signal peptide" evidence="1">
    <location>
        <begin position="1"/>
        <end position="28"/>
    </location>
</feature>
<dbReference type="PANTHER" id="PTHR34700:SF8">
    <property type="entry name" value="POTASSIUM BINDING PROTEIN KBP"/>
    <property type="match status" value="1"/>
</dbReference>
<evidence type="ECO:0000256" key="1">
    <source>
        <dbReference type="SAM" id="SignalP"/>
    </source>
</evidence>
<dbReference type="InterPro" id="IPR052196">
    <property type="entry name" value="Bact_Kbp"/>
</dbReference>
<proteinExistence type="predicted"/>
<keyword evidence="4" id="KW-1185">Reference proteome</keyword>
<dbReference type="Gene3D" id="3.10.350.10">
    <property type="entry name" value="LysM domain"/>
    <property type="match status" value="1"/>
</dbReference>